<dbReference type="InterPro" id="IPR011989">
    <property type="entry name" value="ARM-like"/>
</dbReference>
<evidence type="ECO:0000313" key="3">
    <source>
        <dbReference type="EMBL" id="KAL3779242.1"/>
    </source>
</evidence>
<feature type="region of interest" description="Disordered" evidence="2">
    <location>
        <begin position="258"/>
        <end position="281"/>
    </location>
</feature>
<gene>
    <name evidence="3" type="ORF">HJC23_010889</name>
</gene>
<evidence type="ECO:0000256" key="2">
    <source>
        <dbReference type="SAM" id="MobiDB-lite"/>
    </source>
</evidence>
<keyword evidence="4" id="KW-1185">Reference proteome</keyword>
<organism evidence="3 4">
    <name type="scientific">Cyclotella cryptica</name>
    <dbReference type="NCBI Taxonomy" id="29204"/>
    <lineage>
        <taxon>Eukaryota</taxon>
        <taxon>Sar</taxon>
        <taxon>Stramenopiles</taxon>
        <taxon>Ochrophyta</taxon>
        <taxon>Bacillariophyta</taxon>
        <taxon>Coscinodiscophyceae</taxon>
        <taxon>Thalassiosirophycidae</taxon>
        <taxon>Stephanodiscales</taxon>
        <taxon>Stephanodiscaceae</taxon>
        <taxon>Cyclotella</taxon>
    </lineage>
</organism>
<protein>
    <submittedName>
        <fullName evidence="3">Uncharacterized protein</fullName>
    </submittedName>
</protein>
<dbReference type="Proteomes" id="UP001516023">
    <property type="component" value="Unassembled WGS sequence"/>
</dbReference>
<dbReference type="Gene3D" id="1.25.10.10">
    <property type="entry name" value="Leucine-rich Repeat Variant"/>
    <property type="match status" value="1"/>
</dbReference>
<accession>A0ABD3NV75</accession>
<dbReference type="AlphaFoldDB" id="A0ABD3NV75"/>
<proteinExistence type="predicted"/>
<reference evidence="3 4" key="1">
    <citation type="journal article" date="2020" name="G3 (Bethesda)">
        <title>Improved Reference Genome for Cyclotella cryptica CCMP332, a Model for Cell Wall Morphogenesis, Salinity Adaptation, and Lipid Production in Diatoms (Bacillariophyta).</title>
        <authorList>
            <person name="Roberts W.R."/>
            <person name="Downey K.M."/>
            <person name="Ruck E.C."/>
            <person name="Traller J.C."/>
            <person name="Alverson A.J."/>
        </authorList>
    </citation>
    <scope>NUCLEOTIDE SEQUENCE [LARGE SCALE GENOMIC DNA]</scope>
    <source>
        <strain evidence="3 4">CCMP332</strain>
    </source>
</reference>
<dbReference type="EMBL" id="JABMIG020000398">
    <property type="protein sequence ID" value="KAL3779242.1"/>
    <property type="molecule type" value="Genomic_DNA"/>
</dbReference>
<name>A0ABD3NV75_9STRA</name>
<dbReference type="InterPro" id="IPR016024">
    <property type="entry name" value="ARM-type_fold"/>
</dbReference>
<comment type="caution">
    <text evidence="3">The sequence shown here is derived from an EMBL/GenBank/DDBJ whole genome shotgun (WGS) entry which is preliminary data.</text>
</comment>
<sequence>MLMQKKQSIMDFSTIDRSLLSLTRRHPPLPPDVLQLSQSLLDLLSSSSSNNNNVDSPPSVVTTQPEYISGIQRLLSLGSERWEPLAVGLCLAAHCIEYHVSSLLRHTDDEKHGGGVYAEGPRIPQVNPSSSTPPATHATTTPPRSMDGLSSESPIFDLLHSLPPTIHANIEHPEPRVRSLVARTVGAYASITTGLAVHILHGEGRGWGDDVKTRIGQLQPKRREVHDAILKSLKVHFEWKRPGVEVEWNERERGDATTIDDDNQIAGDGTAEPPRISKASDGALDDTTGWRALETNLHALAAYIDGCCVTPVVVVDDDNDEDHTRETYTGSYLSEQLHLLTTTTTTTTDNWFLAGLHYCSVTHVNRHVRAASSAVLGVIVTSCKQCRAYDLLLDSPFRNVVKESLYANLADNWSQVRMSGSVLCRTFVEALLMIYRRREEEKNHGIPKEEEEDLTEFELAVGDMVPMLLPRMCLNRFYLAQGVKLYSQDTWKIVFGGKQEPPQQEGHGGEGEEEGGLHSSETTRGGGGMGAVARNAAPLCRYYSKMCDADNHAVREAACQGVAELAQKLGKHPLYAEYLSPYVTMLLQALLMCFHDESWPVRDEACLACGTFCLAYAEECAPELPTLYERWTEQLTDQIWSVREDAAVALGDAITAYGPEMMEKVLALIRKKLPAARDQPAMSREEYKRLQNDASAHTGTQLYSCGSLAPKLRKGGAGRIGCSSCALDRPKAPWEASDGCVYLIRELCIRFADKDNTAREDVVIGDAVLLPIMTELSDVCRLSHYPQSDDLRTTLWRQLPPIARALGKRRFKGMYLDLFIELLSKNIDDRFNCASQLSIHAAGQCAEELANLIGHGIFRGRMAEVGGADAFDRVMAERKREHMTLQAAGGFVGATQFSPFGPPMAGVVR</sequence>
<feature type="region of interest" description="Disordered" evidence="2">
    <location>
        <begin position="497"/>
        <end position="528"/>
    </location>
</feature>
<keyword evidence="1" id="KW-0677">Repeat</keyword>
<evidence type="ECO:0000256" key="1">
    <source>
        <dbReference type="ARBA" id="ARBA00022737"/>
    </source>
</evidence>
<dbReference type="InterPro" id="IPR000357">
    <property type="entry name" value="HEAT"/>
</dbReference>
<dbReference type="Pfam" id="PF02985">
    <property type="entry name" value="HEAT"/>
    <property type="match status" value="1"/>
</dbReference>
<evidence type="ECO:0000313" key="4">
    <source>
        <dbReference type="Proteomes" id="UP001516023"/>
    </source>
</evidence>
<dbReference type="SUPFAM" id="SSF48371">
    <property type="entry name" value="ARM repeat"/>
    <property type="match status" value="1"/>
</dbReference>
<feature type="compositionally biased region" description="Low complexity" evidence="2">
    <location>
        <begin position="128"/>
        <end position="143"/>
    </location>
</feature>
<feature type="region of interest" description="Disordered" evidence="2">
    <location>
        <begin position="111"/>
        <end position="150"/>
    </location>
</feature>